<dbReference type="EMBL" id="CAQQ02376569">
    <property type="status" value="NOT_ANNOTATED_CDS"/>
    <property type="molecule type" value="Genomic_DNA"/>
</dbReference>
<dbReference type="AlphaFoldDB" id="T1H154"/>
<sequence length="272" mass="30892">MEKISKLLGFLRKRKNNDCPEDEVEEEEDFVPPSKKLERNLTVKINKDHTNLELNANLERLSISDVDKFCGKEVFLESCDIPKVDPQPNTTTTTLPGPHIIEAMDIDGVSSSTTTERLTPPREFCDSPYHQHSESSMNFDILDNIMESTEKEEIALYIDRVNSRLATVELNVRTVRDRSQEDSLSQVNALIDAMITAGDPVISRQRCQHYLNSCSDNHSFNLYDGAHSSIDTSIVDKKFESALLGCTLDDQKNIKKRLSALMNYLNKQTIHE</sequence>
<keyword evidence="2" id="KW-1185">Reference proteome</keyword>
<dbReference type="Gene3D" id="1.20.58.890">
    <property type="match status" value="1"/>
</dbReference>
<dbReference type="InterPro" id="IPR037689">
    <property type="entry name" value="BAG2"/>
</dbReference>
<dbReference type="PANTHER" id="PTHR12334">
    <property type="entry name" value="BAG FAMILY MOLECULAR CHAPERONE REGULATOR 2"/>
    <property type="match status" value="1"/>
</dbReference>
<reference evidence="2" key="1">
    <citation type="submission" date="2013-02" db="EMBL/GenBank/DDBJ databases">
        <authorList>
            <person name="Hughes D."/>
        </authorList>
    </citation>
    <scope>NUCLEOTIDE SEQUENCE</scope>
    <source>
        <strain>Durham</strain>
        <strain evidence="2">NC isolate 2 -- Noor lab</strain>
    </source>
</reference>
<dbReference type="EnsemblMetazoa" id="MESCA009907-RA">
    <property type="protein sequence ID" value="MESCA009907-PA"/>
    <property type="gene ID" value="MESCA009907"/>
</dbReference>
<dbReference type="HOGENOM" id="CLU_1024102_0_0_1"/>
<name>T1H154_MEGSC</name>
<dbReference type="EMBL" id="CAQQ02376568">
    <property type="status" value="NOT_ANNOTATED_CDS"/>
    <property type="molecule type" value="Genomic_DNA"/>
</dbReference>
<organism evidence="1 2">
    <name type="scientific">Megaselia scalaris</name>
    <name type="common">Humpbacked fly</name>
    <name type="synonym">Phora scalaris</name>
    <dbReference type="NCBI Taxonomy" id="36166"/>
    <lineage>
        <taxon>Eukaryota</taxon>
        <taxon>Metazoa</taxon>
        <taxon>Ecdysozoa</taxon>
        <taxon>Arthropoda</taxon>
        <taxon>Hexapoda</taxon>
        <taxon>Insecta</taxon>
        <taxon>Pterygota</taxon>
        <taxon>Neoptera</taxon>
        <taxon>Endopterygota</taxon>
        <taxon>Diptera</taxon>
        <taxon>Brachycera</taxon>
        <taxon>Muscomorpha</taxon>
        <taxon>Platypezoidea</taxon>
        <taxon>Phoridae</taxon>
        <taxon>Megaseliini</taxon>
        <taxon>Megaselia</taxon>
    </lineage>
</organism>
<dbReference type="STRING" id="36166.T1H154"/>
<proteinExistence type="predicted"/>
<evidence type="ECO:0000313" key="1">
    <source>
        <dbReference type="EnsemblMetazoa" id="MESCA009907-PA"/>
    </source>
</evidence>
<dbReference type="GO" id="GO:0050821">
    <property type="term" value="P:protein stabilization"/>
    <property type="evidence" value="ECO:0007669"/>
    <property type="project" value="TreeGrafter"/>
</dbReference>
<reference evidence="1" key="2">
    <citation type="submission" date="2015-06" db="UniProtKB">
        <authorList>
            <consortium name="EnsemblMetazoa"/>
        </authorList>
    </citation>
    <scope>IDENTIFICATION</scope>
</reference>
<dbReference type="PANTHER" id="PTHR12334:SF6">
    <property type="entry name" value="BAG FAMILY MOLECULAR CHAPERONE REGULATOR 2"/>
    <property type="match status" value="1"/>
</dbReference>
<protein>
    <recommendedName>
        <fullName evidence="3">BAG domain-containing protein</fullName>
    </recommendedName>
</protein>
<dbReference type="Proteomes" id="UP000015102">
    <property type="component" value="Unassembled WGS sequence"/>
</dbReference>
<dbReference type="GO" id="GO:0051087">
    <property type="term" value="F:protein-folding chaperone binding"/>
    <property type="evidence" value="ECO:0007669"/>
    <property type="project" value="InterPro"/>
</dbReference>
<evidence type="ECO:0008006" key="3">
    <source>
        <dbReference type="Google" id="ProtNLM"/>
    </source>
</evidence>
<evidence type="ECO:0000313" key="2">
    <source>
        <dbReference type="Proteomes" id="UP000015102"/>
    </source>
</evidence>
<dbReference type="GO" id="GO:0000774">
    <property type="term" value="F:adenyl-nucleotide exchange factor activity"/>
    <property type="evidence" value="ECO:0007669"/>
    <property type="project" value="InterPro"/>
</dbReference>
<accession>T1H154</accession>